<dbReference type="Proteomes" id="UP000095280">
    <property type="component" value="Unplaced"/>
</dbReference>
<evidence type="ECO:0000256" key="1">
    <source>
        <dbReference type="SAM" id="MobiDB-lite"/>
    </source>
</evidence>
<sequence length="124" mass="13096">RQQLTPSAGHHSSPGNASDLLEPAFSFGKGGGNTPTQQQRQHQPGPYAAMQAASANAAEFTHSGTAVGRRRPSIVGHGGGIGSAPLAAGKETRREERRTSLTPKLRVTFNTNQLMESQPIQLND</sequence>
<evidence type="ECO:0000313" key="4">
    <source>
        <dbReference type="WBParaSite" id="maker-uti_cns_0008500-snap-gene-0.4-mRNA-1"/>
    </source>
</evidence>
<feature type="region of interest" description="Disordered" evidence="1">
    <location>
        <begin position="1"/>
        <end position="101"/>
    </location>
</feature>
<organism evidence="2 3">
    <name type="scientific">Macrostomum lignano</name>
    <dbReference type="NCBI Taxonomy" id="282301"/>
    <lineage>
        <taxon>Eukaryota</taxon>
        <taxon>Metazoa</taxon>
        <taxon>Spiralia</taxon>
        <taxon>Lophotrochozoa</taxon>
        <taxon>Platyhelminthes</taxon>
        <taxon>Rhabditophora</taxon>
        <taxon>Macrostomorpha</taxon>
        <taxon>Macrostomida</taxon>
        <taxon>Macrostomidae</taxon>
        <taxon>Macrostomum</taxon>
    </lineage>
</organism>
<dbReference type="WBParaSite" id="maker-uti_cns_0000627-snap-gene-0.4-mRNA-1">
    <property type="protein sequence ID" value="maker-uti_cns_0000627-snap-gene-0.4-mRNA-1"/>
    <property type="gene ID" value="maker-uti_cns_0000627-snap-gene-0.4"/>
</dbReference>
<feature type="compositionally biased region" description="Low complexity" evidence="1">
    <location>
        <begin position="48"/>
        <end position="58"/>
    </location>
</feature>
<evidence type="ECO:0000313" key="3">
    <source>
        <dbReference type="WBParaSite" id="maker-uti_cns_0000627-snap-gene-0.4-mRNA-1"/>
    </source>
</evidence>
<dbReference type="AlphaFoldDB" id="A0A1I8G2G0"/>
<reference evidence="3 4" key="1">
    <citation type="submission" date="2016-11" db="UniProtKB">
        <authorList>
            <consortium name="WormBaseParasite"/>
        </authorList>
    </citation>
    <scope>IDENTIFICATION</scope>
</reference>
<protein>
    <submittedName>
        <fullName evidence="3 4">NumbF domain-containing protein</fullName>
    </submittedName>
</protein>
<dbReference type="WBParaSite" id="maker-uti_cns_0008500-snap-gene-0.4-mRNA-1">
    <property type="protein sequence ID" value="maker-uti_cns_0008500-snap-gene-0.4-mRNA-1"/>
    <property type="gene ID" value="maker-uti_cns_0008500-snap-gene-0.4"/>
</dbReference>
<accession>A0A1I8G2G0</accession>
<evidence type="ECO:0000313" key="2">
    <source>
        <dbReference type="Proteomes" id="UP000095280"/>
    </source>
</evidence>
<name>A0A1I8G2G0_9PLAT</name>
<feature type="compositionally biased region" description="Basic and acidic residues" evidence="1">
    <location>
        <begin position="90"/>
        <end position="99"/>
    </location>
</feature>
<keyword evidence="2" id="KW-1185">Reference proteome</keyword>
<proteinExistence type="predicted"/>